<feature type="compositionally biased region" description="Polar residues" evidence="1">
    <location>
        <begin position="131"/>
        <end position="142"/>
    </location>
</feature>
<feature type="compositionally biased region" description="Low complexity" evidence="1">
    <location>
        <begin position="116"/>
        <end position="130"/>
    </location>
</feature>
<dbReference type="Proteomes" id="UP000053555">
    <property type="component" value="Unassembled WGS sequence"/>
</dbReference>
<gene>
    <name evidence="2" type="ORF">glysoja_036588</name>
</gene>
<dbReference type="PANTHER" id="PTHR37252:SF3">
    <property type="entry name" value="POLYADENYLATE-BINDING PROTEIN-INTERACTING PROTEIN 6"/>
    <property type="match status" value="1"/>
</dbReference>
<proteinExistence type="predicted"/>
<evidence type="ECO:0000313" key="2">
    <source>
        <dbReference type="EMBL" id="KHN16486.1"/>
    </source>
</evidence>
<dbReference type="EMBL" id="KN660454">
    <property type="protein sequence ID" value="KHN16486.1"/>
    <property type="molecule type" value="Genomic_DNA"/>
</dbReference>
<reference evidence="2" key="1">
    <citation type="submission" date="2014-07" db="EMBL/GenBank/DDBJ databases">
        <title>Identification of a novel salt tolerance gene in wild soybean by whole-genome sequencing.</title>
        <authorList>
            <person name="Lam H.-M."/>
            <person name="Qi X."/>
            <person name="Li M.-W."/>
            <person name="Liu X."/>
            <person name="Xie M."/>
            <person name="Ni M."/>
            <person name="Xu X."/>
        </authorList>
    </citation>
    <scope>NUCLEOTIDE SEQUENCE [LARGE SCALE GENOMIC DNA]</scope>
    <source>
        <tissue evidence="2">Root</tissue>
    </source>
</reference>
<dbReference type="InterPro" id="IPR038981">
    <property type="entry name" value="CID5/CID6"/>
</dbReference>
<feature type="region of interest" description="Disordered" evidence="1">
    <location>
        <begin position="115"/>
        <end position="142"/>
    </location>
</feature>
<dbReference type="AlphaFoldDB" id="A0A0B2Q4J5"/>
<dbReference type="PANTHER" id="PTHR37252">
    <property type="entry name" value="POLYADENYLATE-BINDING PROTEIN-INTERACTING PROTEIN 6"/>
    <property type="match status" value="1"/>
</dbReference>
<sequence length="142" mass="15510">MKGKRFSLNPYVPLSKWNAEKDSKNHDDEAHPQPQHLLQSKAKNMPQSLQNVSEWEVQQADLELGYLKSAFLDSAKQSLSDAYSANNSDLDNSIDLLHHFDDEFDCDESSKTLDIGSVSESAPSAGSGSPKLNNTAAKASAS</sequence>
<organism evidence="2">
    <name type="scientific">Glycine soja</name>
    <name type="common">Wild soybean</name>
    <dbReference type="NCBI Taxonomy" id="3848"/>
    <lineage>
        <taxon>Eukaryota</taxon>
        <taxon>Viridiplantae</taxon>
        <taxon>Streptophyta</taxon>
        <taxon>Embryophyta</taxon>
        <taxon>Tracheophyta</taxon>
        <taxon>Spermatophyta</taxon>
        <taxon>Magnoliopsida</taxon>
        <taxon>eudicotyledons</taxon>
        <taxon>Gunneridae</taxon>
        <taxon>Pentapetalae</taxon>
        <taxon>rosids</taxon>
        <taxon>fabids</taxon>
        <taxon>Fabales</taxon>
        <taxon>Fabaceae</taxon>
        <taxon>Papilionoideae</taxon>
        <taxon>50 kb inversion clade</taxon>
        <taxon>NPAAA clade</taxon>
        <taxon>indigoferoid/millettioid clade</taxon>
        <taxon>Phaseoleae</taxon>
        <taxon>Glycine</taxon>
        <taxon>Glycine subgen. Soja</taxon>
    </lineage>
</organism>
<evidence type="ECO:0000256" key="1">
    <source>
        <dbReference type="SAM" id="MobiDB-lite"/>
    </source>
</evidence>
<name>A0A0B2Q4J5_GLYSO</name>
<accession>A0A0B2Q4J5</accession>
<protein>
    <submittedName>
        <fullName evidence="2">Uncharacterized protein</fullName>
    </submittedName>
</protein>